<dbReference type="OrthoDB" id="799837at2"/>
<evidence type="ECO:0000313" key="3">
    <source>
        <dbReference type="EMBL" id="RFZ85175.1"/>
    </source>
</evidence>
<comment type="caution">
    <text evidence="3">The sequence shown here is derived from an EMBL/GenBank/DDBJ whole genome shotgun (WGS) entry which is preliminary data.</text>
</comment>
<feature type="region of interest" description="Disordered" evidence="1">
    <location>
        <begin position="29"/>
        <end position="78"/>
    </location>
</feature>
<protein>
    <submittedName>
        <fullName evidence="3">Uncharacterized protein</fullName>
    </submittedName>
</protein>
<proteinExistence type="predicted"/>
<dbReference type="AlphaFoldDB" id="A0A3E2NVY5"/>
<feature type="compositionally biased region" description="Basic and acidic residues" evidence="1">
    <location>
        <begin position="66"/>
        <end position="78"/>
    </location>
</feature>
<evidence type="ECO:0000313" key="4">
    <source>
        <dbReference type="Proteomes" id="UP000260823"/>
    </source>
</evidence>
<gene>
    <name evidence="3" type="ORF">DYU05_06125</name>
</gene>
<name>A0A3E2NVY5_9SPHI</name>
<dbReference type="EMBL" id="QWDE01000001">
    <property type="protein sequence ID" value="RFZ85175.1"/>
    <property type="molecule type" value="Genomic_DNA"/>
</dbReference>
<feature type="signal peptide" evidence="2">
    <location>
        <begin position="1"/>
        <end position="23"/>
    </location>
</feature>
<feature type="chain" id="PRO_5017567979" evidence="2">
    <location>
        <begin position="24"/>
        <end position="78"/>
    </location>
</feature>
<keyword evidence="2" id="KW-0732">Signal</keyword>
<sequence length="78" mass="8870">MKKIFSMLTLLLFGLATFTQVSAGTFQDTTKKTKSGKLNRRYNANKHLKKDGTMDMRYKSSKNASKKVEAEKKKPVKP</sequence>
<accession>A0A3E2NVY5</accession>
<dbReference type="Proteomes" id="UP000260823">
    <property type="component" value="Unassembled WGS sequence"/>
</dbReference>
<feature type="compositionally biased region" description="Basic residues" evidence="1">
    <location>
        <begin position="32"/>
        <end position="49"/>
    </location>
</feature>
<keyword evidence="4" id="KW-1185">Reference proteome</keyword>
<evidence type="ECO:0000256" key="2">
    <source>
        <dbReference type="SAM" id="SignalP"/>
    </source>
</evidence>
<reference evidence="3 4" key="1">
    <citation type="submission" date="2018-08" db="EMBL/GenBank/DDBJ databases">
        <title>Mucilaginibacter terrae sp. nov., isolated from manganese diggings.</title>
        <authorList>
            <person name="Huang Y."/>
            <person name="Zhou Z."/>
        </authorList>
    </citation>
    <scope>NUCLEOTIDE SEQUENCE [LARGE SCALE GENOMIC DNA]</scope>
    <source>
        <strain evidence="3 4">ZH6</strain>
    </source>
</reference>
<evidence type="ECO:0000256" key="1">
    <source>
        <dbReference type="SAM" id="MobiDB-lite"/>
    </source>
</evidence>
<organism evidence="3 4">
    <name type="scientific">Mucilaginibacter terrenus</name>
    <dbReference type="NCBI Taxonomy" id="2482727"/>
    <lineage>
        <taxon>Bacteria</taxon>
        <taxon>Pseudomonadati</taxon>
        <taxon>Bacteroidota</taxon>
        <taxon>Sphingobacteriia</taxon>
        <taxon>Sphingobacteriales</taxon>
        <taxon>Sphingobacteriaceae</taxon>
        <taxon>Mucilaginibacter</taxon>
    </lineage>
</organism>
<dbReference type="RefSeq" id="WP_117382076.1">
    <property type="nucleotide sequence ID" value="NZ_QWDE01000001.1"/>
</dbReference>